<sequence>MYARSRDSVSSRPKFGIGTLRGLQQPELSRKLNRLIKNENGVISAHEKAARERVSIASQLSEWGDSTEDEAVSDIADKLGVMLAEVGEQEDIYAQNLEDSRGLLKHIRETEKSVQPARDHRAKVADDIQKLKWKDPNSPKLETLEQELVRAEAQSLVAEAQLTNMTRQKLKEAYDVHLAAVIERGEKQIILARHARHLLNLLDDTPVVPGDARREYDRGAEAKQVLEDAEKDLLTWESTVVPIQTSAAQMQSGALPAIHPTRDAEHEADGTTFSDTTREIDGSAADASRDLDGYVHSETPETNGYIPGETEIDEVGPATTRQVDESLTQTNIRETEDAVTEGTKETVVAQDLNGFVAEEAKAAQSTLEQAARSAAQPIAVPY</sequence>
<feature type="region of interest" description="Disordered" evidence="2">
    <location>
        <begin position="284"/>
        <end position="327"/>
    </location>
</feature>
<dbReference type="EMBL" id="SOSA01000065">
    <property type="protein sequence ID" value="THC97732.1"/>
    <property type="molecule type" value="Genomic_DNA"/>
</dbReference>
<dbReference type="GO" id="GO:0008289">
    <property type="term" value="F:lipid binding"/>
    <property type="evidence" value="ECO:0007669"/>
    <property type="project" value="TreeGrafter"/>
</dbReference>
<dbReference type="Gene3D" id="1.20.1270.60">
    <property type="entry name" value="Arfaptin homology (AH) domain/BAR domain"/>
    <property type="match status" value="1"/>
</dbReference>
<evidence type="ECO:0000256" key="2">
    <source>
        <dbReference type="SAM" id="MobiDB-lite"/>
    </source>
</evidence>
<organism evidence="4 5">
    <name type="scientific">Aspergillus tanneri</name>
    <dbReference type="NCBI Taxonomy" id="1220188"/>
    <lineage>
        <taxon>Eukaryota</taxon>
        <taxon>Fungi</taxon>
        <taxon>Dikarya</taxon>
        <taxon>Ascomycota</taxon>
        <taxon>Pezizomycotina</taxon>
        <taxon>Eurotiomycetes</taxon>
        <taxon>Eurotiomycetidae</taxon>
        <taxon>Eurotiales</taxon>
        <taxon>Aspergillaceae</taxon>
        <taxon>Aspergillus</taxon>
        <taxon>Aspergillus subgen. Circumdati</taxon>
    </lineage>
</organism>
<dbReference type="GO" id="GO:0070941">
    <property type="term" value="P:eisosome assembly"/>
    <property type="evidence" value="ECO:0007669"/>
    <property type="project" value="TreeGrafter"/>
</dbReference>
<evidence type="ECO:0000313" key="3">
    <source>
        <dbReference type="EMBL" id="KAA8644398.1"/>
    </source>
</evidence>
<dbReference type="OrthoDB" id="5599269at2759"/>
<gene>
    <name evidence="3" type="ORF">ATNIH1004_008602</name>
    <name evidence="4" type="ORF">EYZ11_002779</name>
</gene>
<dbReference type="PANTHER" id="PTHR31962:SF4">
    <property type="entry name" value="PRIMARY COMPONENT OF EISOSOMES (EUROFUNG)"/>
    <property type="match status" value="1"/>
</dbReference>
<dbReference type="GO" id="GO:0005886">
    <property type="term" value="C:plasma membrane"/>
    <property type="evidence" value="ECO:0007669"/>
    <property type="project" value="TreeGrafter"/>
</dbReference>
<dbReference type="Proteomes" id="UP000308092">
    <property type="component" value="Unassembled WGS sequence"/>
</dbReference>
<dbReference type="InterPro" id="IPR027267">
    <property type="entry name" value="AH/BAR_dom_sf"/>
</dbReference>
<proteinExistence type="predicted"/>
<dbReference type="VEuPathDB" id="FungiDB:EYZ11_002779"/>
<keyword evidence="5" id="KW-1185">Reference proteome</keyword>
<evidence type="ECO:0008006" key="7">
    <source>
        <dbReference type="Google" id="ProtNLM"/>
    </source>
</evidence>
<name>A0A4S3JQ10_9EURO</name>
<reference evidence="4 5" key="1">
    <citation type="submission" date="2019-03" db="EMBL/GenBank/DDBJ databases">
        <title>The genome sequence of a newly discovered highly antifungal drug resistant Aspergillus species, Aspergillus tanneri NIH 1004.</title>
        <authorList>
            <person name="Mounaud S."/>
            <person name="Singh I."/>
            <person name="Joardar V."/>
            <person name="Pakala S."/>
            <person name="Pakala S."/>
            <person name="Venepally P."/>
            <person name="Hoover J."/>
            <person name="Nierman W."/>
            <person name="Chung J."/>
            <person name="Losada L."/>
        </authorList>
    </citation>
    <scope>NUCLEOTIDE SEQUENCE [LARGE SCALE GENOMIC DNA]</scope>
    <source>
        <strain evidence="4 5">NIH1004</strain>
    </source>
</reference>
<dbReference type="RefSeq" id="XP_033423759.1">
    <property type="nucleotide sequence ID" value="XM_033573207.1"/>
</dbReference>
<dbReference type="STRING" id="1220188.A0A4S3JQ10"/>
<accession>A0A4S3JQ10</accession>
<evidence type="ECO:0000313" key="4">
    <source>
        <dbReference type="EMBL" id="THC97732.1"/>
    </source>
</evidence>
<dbReference type="PANTHER" id="PTHR31962">
    <property type="entry name" value="SPHINGOLIPID LONG CHAIN BASE-RESPONSIVE PROTEIN PIL1"/>
    <property type="match status" value="1"/>
</dbReference>
<dbReference type="AlphaFoldDB" id="A0A4S3JQ10"/>
<dbReference type="GO" id="GO:0006897">
    <property type="term" value="P:endocytosis"/>
    <property type="evidence" value="ECO:0007669"/>
    <property type="project" value="TreeGrafter"/>
</dbReference>
<protein>
    <recommendedName>
        <fullName evidence="7">Eisosome core component</fullName>
    </recommendedName>
</protein>
<keyword evidence="1" id="KW-0597">Phosphoprotein</keyword>
<reference evidence="3 6" key="2">
    <citation type="submission" date="2019-08" db="EMBL/GenBank/DDBJ databases">
        <title>The genome sequence of a newly discovered highly antifungal drug resistant Aspergillus species, Aspergillus tanneri NIH 1004.</title>
        <authorList>
            <person name="Mounaud S."/>
            <person name="Singh I."/>
            <person name="Joardar V."/>
            <person name="Pakala S."/>
            <person name="Pakala S."/>
            <person name="Venepally P."/>
            <person name="Chung J.K."/>
            <person name="Losada L."/>
            <person name="Nierman W.C."/>
        </authorList>
    </citation>
    <scope>NUCLEOTIDE SEQUENCE [LARGE SCALE GENOMIC DNA]</scope>
    <source>
        <strain evidence="3 6">NIH1004</strain>
    </source>
</reference>
<dbReference type="FunFam" id="1.20.1270.60:FF:000005">
    <property type="entry name" value="Sphingolipid long chain base-responsive pil1"/>
    <property type="match status" value="1"/>
</dbReference>
<comment type="caution">
    <text evidence="4">The sequence shown here is derived from an EMBL/GenBank/DDBJ whole genome shotgun (WGS) entry which is preliminary data.</text>
</comment>
<dbReference type="InterPro" id="IPR028245">
    <property type="entry name" value="PIL1/LSP1"/>
</dbReference>
<dbReference type="Proteomes" id="UP000324241">
    <property type="component" value="Unassembled WGS sequence"/>
</dbReference>
<evidence type="ECO:0000256" key="1">
    <source>
        <dbReference type="ARBA" id="ARBA00022553"/>
    </source>
</evidence>
<evidence type="ECO:0000313" key="5">
    <source>
        <dbReference type="Proteomes" id="UP000308092"/>
    </source>
</evidence>
<dbReference type="GO" id="GO:0036286">
    <property type="term" value="C:eisosome filament"/>
    <property type="evidence" value="ECO:0007669"/>
    <property type="project" value="TreeGrafter"/>
</dbReference>
<dbReference type="GeneID" id="54331304"/>
<feature type="compositionally biased region" description="Basic and acidic residues" evidence="2">
    <location>
        <begin position="284"/>
        <end position="299"/>
    </location>
</feature>
<evidence type="ECO:0000313" key="6">
    <source>
        <dbReference type="Proteomes" id="UP000324241"/>
    </source>
</evidence>
<dbReference type="Pfam" id="PF13805">
    <property type="entry name" value="Pil1"/>
    <property type="match status" value="1"/>
</dbReference>
<dbReference type="EMBL" id="QUQM01000006">
    <property type="protein sequence ID" value="KAA8644398.1"/>
    <property type="molecule type" value="Genomic_DNA"/>
</dbReference>